<feature type="non-terminal residue" evidence="3">
    <location>
        <position position="278"/>
    </location>
</feature>
<accession>X1M3W9</accession>
<sequence length="278" mass="31161">ILSLADKKTKSKMKLSLKAYGKNDSKPKINWEDKKERRELLSILISDVKEVLSHLDVDQEDIDTQLKDATNLLAKIVSQDIEKDKENKPKIKKGVAKDRIISTTDPEMRHGRKSSVGKFNGYKTHLTKDVSSDIVTNIDVSSGNCPDQEMAESLIDEAKEEFKVKTRSLTGDGAYSSPDTQKKMSDREIELISKVPVAKNSGKLSKEEFSIDLENEKVVCPEGKVAKKCYKSKDSEGEIIKIFIFPKEVCQLCSKNNECTNAKNTGRTITVGPNEEYL</sequence>
<organism evidence="3">
    <name type="scientific">marine sediment metagenome</name>
    <dbReference type="NCBI Taxonomy" id="412755"/>
    <lineage>
        <taxon>unclassified sequences</taxon>
        <taxon>metagenomes</taxon>
        <taxon>ecological metagenomes</taxon>
    </lineage>
</organism>
<feature type="domain" description="Transposase DDE" evidence="2">
    <location>
        <begin position="219"/>
        <end position="274"/>
    </location>
</feature>
<dbReference type="GO" id="GO:0004803">
    <property type="term" value="F:transposase activity"/>
    <property type="evidence" value="ECO:0007669"/>
    <property type="project" value="InterPro"/>
</dbReference>
<dbReference type="PANTHER" id="PTHR33408">
    <property type="entry name" value="TRANSPOSASE"/>
    <property type="match status" value="1"/>
</dbReference>
<gene>
    <name evidence="3" type="ORF">S06H3_20260</name>
</gene>
<dbReference type="GO" id="GO:0006313">
    <property type="term" value="P:DNA transposition"/>
    <property type="evidence" value="ECO:0007669"/>
    <property type="project" value="InterPro"/>
</dbReference>
<reference evidence="3" key="1">
    <citation type="journal article" date="2014" name="Front. Microbiol.">
        <title>High frequency of phylogenetically diverse reductive dehalogenase-homologous genes in deep subseafloor sedimentary metagenomes.</title>
        <authorList>
            <person name="Kawai M."/>
            <person name="Futagami T."/>
            <person name="Toyoda A."/>
            <person name="Takaki Y."/>
            <person name="Nishi S."/>
            <person name="Hori S."/>
            <person name="Arai W."/>
            <person name="Tsubouchi T."/>
            <person name="Morono Y."/>
            <person name="Uchiyama I."/>
            <person name="Ito T."/>
            <person name="Fujiyama A."/>
            <person name="Inagaki F."/>
            <person name="Takami H."/>
        </authorList>
    </citation>
    <scope>NUCLEOTIDE SEQUENCE</scope>
    <source>
        <strain evidence="3">Expedition CK06-06</strain>
    </source>
</reference>
<evidence type="ECO:0000259" key="1">
    <source>
        <dbReference type="Pfam" id="PF01609"/>
    </source>
</evidence>
<dbReference type="AlphaFoldDB" id="X1M3W9"/>
<feature type="non-terminal residue" evidence="3">
    <location>
        <position position="1"/>
    </location>
</feature>
<feature type="domain" description="Transposase IS4-like" evidence="1">
    <location>
        <begin position="109"/>
        <end position="214"/>
    </location>
</feature>
<protein>
    <submittedName>
        <fullName evidence="3">Uncharacterized protein</fullName>
    </submittedName>
</protein>
<dbReference type="InterPro" id="IPR025668">
    <property type="entry name" value="Tnp_DDE_dom"/>
</dbReference>
<dbReference type="Pfam" id="PF13751">
    <property type="entry name" value="DDE_Tnp_1_6"/>
    <property type="match status" value="1"/>
</dbReference>
<evidence type="ECO:0000259" key="2">
    <source>
        <dbReference type="Pfam" id="PF13751"/>
    </source>
</evidence>
<proteinExistence type="predicted"/>
<dbReference type="InterPro" id="IPR002559">
    <property type="entry name" value="Transposase_11"/>
</dbReference>
<comment type="caution">
    <text evidence="3">The sequence shown here is derived from an EMBL/GenBank/DDBJ whole genome shotgun (WGS) entry which is preliminary data.</text>
</comment>
<dbReference type="GO" id="GO:0003677">
    <property type="term" value="F:DNA binding"/>
    <property type="evidence" value="ECO:0007669"/>
    <property type="project" value="InterPro"/>
</dbReference>
<dbReference type="Pfam" id="PF01609">
    <property type="entry name" value="DDE_Tnp_1"/>
    <property type="match status" value="1"/>
</dbReference>
<evidence type="ECO:0000313" key="3">
    <source>
        <dbReference type="EMBL" id="GAI12771.1"/>
    </source>
</evidence>
<dbReference type="EMBL" id="BARV01010476">
    <property type="protein sequence ID" value="GAI12771.1"/>
    <property type="molecule type" value="Genomic_DNA"/>
</dbReference>
<name>X1M3W9_9ZZZZ</name>
<dbReference type="PANTHER" id="PTHR33408:SF2">
    <property type="entry name" value="TRANSPOSASE DDE DOMAIN-CONTAINING PROTEIN"/>
    <property type="match status" value="1"/>
</dbReference>